<feature type="chain" id="PRO_5013244616" description="peptidylprolyl isomerase" evidence="6">
    <location>
        <begin position="24"/>
        <end position="504"/>
    </location>
</feature>
<evidence type="ECO:0000313" key="9">
    <source>
        <dbReference type="Proteomes" id="UP000183461"/>
    </source>
</evidence>
<dbReference type="Proteomes" id="UP000183461">
    <property type="component" value="Unassembled WGS sequence"/>
</dbReference>
<dbReference type="InterPro" id="IPR029000">
    <property type="entry name" value="Cyclophilin-like_dom_sf"/>
</dbReference>
<dbReference type="Gene3D" id="2.40.100.10">
    <property type="entry name" value="Cyclophilin-like"/>
    <property type="match status" value="2"/>
</dbReference>
<dbReference type="PROSITE" id="PS50072">
    <property type="entry name" value="CSA_PPIASE_2"/>
    <property type="match status" value="2"/>
</dbReference>
<dbReference type="EC" id="5.2.1.8" evidence="2"/>
<evidence type="ECO:0000313" key="8">
    <source>
        <dbReference type="EMBL" id="SFW27134.1"/>
    </source>
</evidence>
<dbReference type="GO" id="GO:0003755">
    <property type="term" value="F:peptidyl-prolyl cis-trans isomerase activity"/>
    <property type="evidence" value="ECO:0007669"/>
    <property type="project" value="UniProtKB-KW"/>
</dbReference>
<dbReference type="InterPro" id="IPR044666">
    <property type="entry name" value="Cyclophilin_A-like"/>
</dbReference>
<keyword evidence="4 8" id="KW-0413">Isomerase</keyword>
<evidence type="ECO:0000256" key="3">
    <source>
        <dbReference type="ARBA" id="ARBA00023110"/>
    </source>
</evidence>
<feature type="domain" description="PPIase cyclophilin-type" evidence="7">
    <location>
        <begin position="313"/>
        <end position="486"/>
    </location>
</feature>
<dbReference type="RefSeq" id="WP_207646760.1">
    <property type="nucleotide sequence ID" value="NZ_FPIP01000003.1"/>
</dbReference>
<dbReference type="PANTHER" id="PTHR45625">
    <property type="entry name" value="PEPTIDYL-PROLYL CIS-TRANS ISOMERASE-RELATED"/>
    <property type="match status" value="1"/>
</dbReference>
<evidence type="ECO:0000256" key="5">
    <source>
        <dbReference type="SAM" id="MobiDB-lite"/>
    </source>
</evidence>
<dbReference type="PROSITE" id="PS00170">
    <property type="entry name" value="CSA_PPIASE_1"/>
    <property type="match status" value="2"/>
</dbReference>
<feature type="domain" description="PPIase cyclophilin-type" evidence="7">
    <location>
        <begin position="75"/>
        <end position="257"/>
    </location>
</feature>
<feature type="region of interest" description="Disordered" evidence="5">
    <location>
        <begin position="29"/>
        <end position="51"/>
    </location>
</feature>
<reference evidence="8 9" key="1">
    <citation type="submission" date="2016-11" db="EMBL/GenBank/DDBJ databases">
        <authorList>
            <person name="Jaros S."/>
            <person name="Januszkiewicz K."/>
            <person name="Wedrychowicz H."/>
        </authorList>
    </citation>
    <scope>NUCLEOTIDE SEQUENCE [LARGE SCALE GENOMIC DNA]</scope>
    <source>
        <strain evidence="8 9">YL228</strain>
    </source>
</reference>
<evidence type="ECO:0000256" key="2">
    <source>
        <dbReference type="ARBA" id="ARBA00013194"/>
    </source>
</evidence>
<organism evidence="8 9">
    <name type="scientific">Ruminococcus flavefaciens</name>
    <dbReference type="NCBI Taxonomy" id="1265"/>
    <lineage>
        <taxon>Bacteria</taxon>
        <taxon>Bacillati</taxon>
        <taxon>Bacillota</taxon>
        <taxon>Clostridia</taxon>
        <taxon>Eubacteriales</taxon>
        <taxon>Oscillospiraceae</taxon>
        <taxon>Ruminococcus</taxon>
    </lineage>
</organism>
<accession>A0A1K1MYP1</accession>
<dbReference type="EMBL" id="FPIP01000003">
    <property type="protein sequence ID" value="SFW27134.1"/>
    <property type="molecule type" value="Genomic_DNA"/>
</dbReference>
<dbReference type="CDD" id="cd00317">
    <property type="entry name" value="cyclophilin"/>
    <property type="match status" value="1"/>
</dbReference>
<dbReference type="GO" id="GO:0006457">
    <property type="term" value="P:protein folding"/>
    <property type="evidence" value="ECO:0007669"/>
    <property type="project" value="InterPro"/>
</dbReference>
<keyword evidence="6" id="KW-0732">Signal</keyword>
<dbReference type="PROSITE" id="PS51257">
    <property type="entry name" value="PROKAR_LIPOPROTEIN"/>
    <property type="match status" value="1"/>
</dbReference>
<dbReference type="InterPro" id="IPR002130">
    <property type="entry name" value="Cyclophilin-type_PPIase_dom"/>
</dbReference>
<gene>
    <name evidence="8" type="ORF">SAMN02910280_1417</name>
</gene>
<evidence type="ECO:0000256" key="1">
    <source>
        <dbReference type="ARBA" id="ARBA00002388"/>
    </source>
</evidence>
<feature type="signal peptide" evidence="6">
    <location>
        <begin position="1"/>
        <end position="23"/>
    </location>
</feature>
<sequence>MFRRIIAGVFCMALVFSSLTSCGKNIKENGGSASDTSGTSSSAEIGTTEAATEPVTAENVDIANFTAPQKGDTIITMNIKDYGEVKFRLFPEYADKGVENFVELAKKGYYNGLKFHRVIKDFMIQGGDPEGTGMGGESVWGGKFDGGSDPHLIHCAGALAYANSGGTATDGSQFYVVTGTVPTDQNFEDFAAAGYAFSDNAKAIYKKVGGAPWLDGNYTVFGQVIDGLDVIFKVQNVAVDAQSSMPYRDVIVESVTVGEYNGEDIHWYLDEYEKFDGEAIRQATGKENLSIANFTAPKEGEKVVSMKLKGYDGEIKIKLFPEYAEKGVPSFLEHAEKGYYDGLTFHRVIKDFMIQGGDPKGDGTGGESIYEKGFDDGADSHLIHAAGAVAYANSGSTASSGSQFYIVTGQKYDADQIKQLEDGGYFFTENEKEIYSKNGGAPWLDGNYTIFGQVFDGLDIVFDVQNVEVDGSDKPTKDVTIEYVKVSEYKGEPVRFDISDYDKN</sequence>
<keyword evidence="3" id="KW-0697">Rotamase</keyword>
<dbReference type="SUPFAM" id="SSF50891">
    <property type="entry name" value="Cyclophilin-like"/>
    <property type="match status" value="2"/>
</dbReference>
<dbReference type="InterPro" id="IPR020892">
    <property type="entry name" value="Cyclophilin-type_PPIase_CS"/>
</dbReference>
<feature type="compositionally biased region" description="Low complexity" evidence="5">
    <location>
        <begin position="30"/>
        <end position="51"/>
    </location>
</feature>
<dbReference type="PRINTS" id="PR00153">
    <property type="entry name" value="CSAPPISMRASE"/>
</dbReference>
<name>A0A1K1MYP1_RUMFL</name>
<evidence type="ECO:0000256" key="6">
    <source>
        <dbReference type="SAM" id="SignalP"/>
    </source>
</evidence>
<dbReference type="Pfam" id="PF00160">
    <property type="entry name" value="Pro_isomerase"/>
    <property type="match status" value="2"/>
</dbReference>
<evidence type="ECO:0000259" key="7">
    <source>
        <dbReference type="PROSITE" id="PS50072"/>
    </source>
</evidence>
<dbReference type="AlphaFoldDB" id="A0A1K1MYP1"/>
<evidence type="ECO:0000256" key="4">
    <source>
        <dbReference type="ARBA" id="ARBA00023235"/>
    </source>
</evidence>
<comment type="function">
    <text evidence="1">PPIases accelerate the folding of proteins. It catalyzes the cis-trans isomerization of proline imidic peptide bonds in oligopeptides.</text>
</comment>
<dbReference type="PANTHER" id="PTHR45625:SF4">
    <property type="entry name" value="PEPTIDYLPROLYL ISOMERASE DOMAIN AND WD REPEAT-CONTAINING PROTEIN 1"/>
    <property type="match status" value="1"/>
</dbReference>
<proteinExistence type="predicted"/>
<protein>
    <recommendedName>
        <fullName evidence="2">peptidylprolyl isomerase</fullName>
        <ecNumber evidence="2">5.2.1.8</ecNumber>
    </recommendedName>
</protein>